<accession>A0A9P6MDL1</accession>
<keyword evidence="2" id="KW-1185">Reference proteome</keyword>
<evidence type="ECO:0000313" key="2">
    <source>
        <dbReference type="Proteomes" id="UP000749646"/>
    </source>
</evidence>
<dbReference type="OrthoDB" id="9973021at2759"/>
<organism evidence="1 2">
    <name type="scientific">Modicella reniformis</name>
    <dbReference type="NCBI Taxonomy" id="1440133"/>
    <lineage>
        <taxon>Eukaryota</taxon>
        <taxon>Fungi</taxon>
        <taxon>Fungi incertae sedis</taxon>
        <taxon>Mucoromycota</taxon>
        <taxon>Mortierellomycotina</taxon>
        <taxon>Mortierellomycetes</taxon>
        <taxon>Mortierellales</taxon>
        <taxon>Mortierellaceae</taxon>
        <taxon>Modicella</taxon>
    </lineage>
</organism>
<sequence length="172" mass="20392">MESRQMKYIKDMDWISRTLTPLQKIKIAMRIGMFTLLNDRNTLYAKTPFLSTNASLPPFIKVWEREMCTRYVHTLDIDKYDNIQVLPEYYNTSVDQENDPSMDPDYMIDGVDMRNVGRWKDIVDLFEDRNAKNWACWPLLESMELKATGSGQENLDKMKPMIRRLRPDIEIV</sequence>
<proteinExistence type="predicted"/>
<name>A0A9P6MDL1_9FUNG</name>
<gene>
    <name evidence="1" type="ORF">BGZ65_010328</name>
</gene>
<reference evidence="1" key="1">
    <citation type="journal article" date="2020" name="Fungal Divers.">
        <title>Resolving the Mortierellaceae phylogeny through synthesis of multi-gene phylogenetics and phylogenomics.</title>
        <authorList>
            <person name="Vandepol N."/>
            <person name="Liber J."/>
            <person name="Desiro A."/>
            <person name="Na H."/>
            <person name="Kennedy M."/>
            <person name="Barry K."/>
            <person name="Grigoriev I.V."/>
            <person name="Miller A.N."/>
            <person name="O'Donnell K."/>
            <person name="Stajich J.E."/>
            <person name="Bonito G."/>
        </authorList>
    </citation>
    <scope>NUCLEOTIDE SEQUENCE</scope>
    <source>
        <strain evidence="1">MES-2147</strain>
    </source>
</reference>
<dbReference type="EMBL" id="JAAAHW010001667">
    <property type="protein sequence ID" value="KAF9994077.1"/>
    <property type="molecule type" value="Genomic_DNA"/>
</dbReference>
<comment type="caution">
    <text evidence="1">The sequence shown here is derived from an EMBL/GenBank/DDBJ whole genome shotgun (WGS) entry which is preliminary data.</text>
</comment>
<dbReference type="Proteomes" id="UP000749646">
    <property type="component" value="Unassembled WGS sequence"/>
</dbReference>
<dbReference type="AlphaFoldDB" id="A0A9P6MDL1"/>
<protein>
    <submittedName>
        <fullName evidence="1">Uncharacterized protein</fullName>
    </submittedName>
</protein>
<evidence type="ECO:0000313" key="1">
    <source>
        <dbReference type="EMBL" id="KAF9994077.1"/>
    </source>
</evidence>